<dbReference type="EMBL" id="JH668484">
    <property type="protein sequence ID" value="KAG6455157.1"/>
    <property type="molecule type" value="Genomic_DNA"/>
</dbReference>
<evidence type="ECO:0000256" key="36">
    <source>
        <dbReference type="ARBA" id="ARBA00082890"/>
    </source>
</evidence>
<feature type="region of interest" description="Disordered" evidence="38">
    <location>
        <begin position="269"/>
        <end position="295"/>
    </location>
</feature>
<evidence type="ECO:0000259" key="39">
    <source>
        <dbReference type="PROSITE" id="PS50158"/>
    </source>
</evidence>
<keyword evidence="25" id="KW-0239">DNA-directed DNA polymerase</keyword>
<dbReference type="GO" id="GO:0015074">
    <property type="term" value="P:DNA integration"/>
    <property type="evidence" value="ECO:0007669"/>
    <property type="project" value="UniProtKB-KW"/>
</dbReference>
<organism evidence="42 43">
    <name type="scientific">Manduca sexta</name>
    <name type="common">Tobacco hawkmoth</name>
    <name type="synonym">Tobacco hornworm</name>
    <dbReference type="NCBI Taxonomy" id="7130"/>
    <lineage>
        <taxon>Eukaryota</taxon>
        <taxon>Metazoa</taxon>
        <taxon>Ecdysozoa</taxon>
        <taxon>Arthropoda</taxon>
        <taxon>Hexapoda</taxon>
        <taxon>Insecta</taxon>
        <taxon>Pterygota</taxon>
        <taxon>Neoptera</taxon>
        <taxon>Endopterygota</taxon>
        <taxon>Lepidoptera</taxon>
        <taxon>Glossata</taxon>
        <taxon>Ditrysia</taxon>
        <taxon>Bombycoidea</taxon>
        <taxon>Sphingidae</taxon>
        <taxon>Sphinginae</taxon>
        <taxon>Sphingini</taxon>
        <taxon>Manduca</taxon>
    </lineage>
</organism>
<comment type="function">
    <text evidence="34">Capsid protein (CA) is the structural component of the virus-like particle (VLP), forming the shell that encapsulates the genomic RNA-nucleocapsid complex.</text>
</comment>
<evidence type="ECO:0000256" key="34">
    <source>
        <dbReference type="ARBA" id="ARBA00055383"/>
    </source>
</evidence>
<evidence type="ECO:0000256" key="4">
    <source>
        <dbReference type="ARBA" id="ARBA00004496"/>
    </source>
</evidence>
<keyword evidence="21" id="KW-0460">Magnesium</keyword>
<dbReference type="GO" id="GO:0075523">
    <property type="term" value="P:viral translational frameshifting"/>
    <property type="evidence" value="ECO:0007669"/>
    <property type="project" value="UniProtKB-KW"/>
</dbReference>
<feature type="domain" description="Reverse transcriptase" evidence="40">
    <location>
        <begin position="580"/>
        <end position="759"/>
    </location>
</feature>
<dbReference type="InterPro" id="IPR001584">
    <property type="entry name" value="Integrase_cat-core"/>
</dbReference>
<keyword evidence="23" id="KW-0229">DNA integration</keyword>
<evidence type="ECO:0000256" key="11">
    <source>
        <dbReference type="ARBA" id="ARBA00022722"/>
    </source>
</evidence>
<evidence type="ECO:0000256" key="13">
    <source>
        <dbReference type="ARBA" id="ARBA00022741"/>
    </source>
</evidence>
<keyword evidence="13" id="KW-0547">Nucleotide-binding</keyword>
<dbReference type="InterPro" id="IPR001878">
    <property type="entry name" value="Znf_CCHC"/>
</dbReference>
<keyword evidence="20" id="KW-0067">ATP-binding</keyword>
<gene>
    <name evidence="42" type="ORF">O3G_MSEX009067</name>
</gene>
<evidence type="ECO:0000256" key="32">
    <source>
        <dbReference type="ARBA" id="ARBA00025615"/>
    </source>
</evidence>
<dbReference type="Pfam" id="PF00078">
    <property type="entry name" value="RVT_1"/>
    <property type="match status" value="1"/>
</dbReference>
<dbReference type="Pfam" id="PF17917">
    <property type="entry name" value="RT_RNaseH"/>
    <property type="match status" value="1"/>
</dbReference>
<dbReference type="GO" id="GO:0005634">
    <property type="term" value="C:nucleus"/>
    <property type="evidence" value="ECO:0007669"/>
    <property type="project" value="UniProtKB-SubCell"/>
</dbReference>
<evidence type="ECO:0000256" key="16">
    <source>
        <dbReference type="ARBA" id="ARBA00022759"/>
    </source>
</evidence>
<sequence>MEKVTEAEQIPGISDTTPGRPERSTSGCRSPVLNQRASRILPGYREVSDGENCAFPNYGSTDSRDTRGAESVPISVMQNMMQEMMTQLIRTTAQAFNPSNVQPAPRMRSLEHIYIPAFDPDDRTDTIQIWCRNIEELKTEYDLTDREILNLTRKNLKGRAADWARRNYCILTNWSELKTGLIETFADEARYYDDLTQFMEYTSEQANNLAEYATRKWELAKKVIGVEMTEQRLVEAVISGMSDFRIRSDLLRLTPKNLPQLIQSLNSYKRKKPIKDPDHGIASKRSRNISNSDVSSRRCHKCHKLGHIQRDCRSNTSNRGPQNNSASTSDNSKPSEQKLSKSVTCSFCNRKGHAFENCFQRLNKKSKDEKMSNVNSLTLSNNKSHTVKIEGRNYSCLIDSGAECSLMRESIGDSIKGRITYETFVLRGVGDNTFRSTRKKQCMLCVDGLNIELDFILVPDKYIQYDVLLGQNLFNIPGLQVIFSKDLVLVSRNSYNINLVQKDFDSVVINSNISQECKNLLRNLLESYSDMFTSGNIVSQVTTGELTIRLKNPDKIVQRQPYRLAPAERDHVKRLIKDLKDNNIIRDSNSPFASPILLVRKKDGSDRMCVDYRELNSNTVRDHFPLPIIDDHISRLFAAQYFTVLDMAAGFHQIPVARDSIEKTAFVTPDGQYEFLRMPFGLCNAPSVFQRAINTALKQFIDKFVLIYIDDVVIFSETVEQGLERLKVVLDALQKTGFSLNVNKCKFLQTEIEYLGRIVSNGQIKPSPGKVHALLNAPVPTTVKQVRQFCGLASYFRKFIPNFSLIMIPLYNLTRNNTKWNWTSEHELARNKVLNCLSSEPVLTLFDPTKPVELHTDASSTGLAGILFQKHDNQLKVVEYFSMRTTDTESRYHSYELETLAVVRSIKHFRHYLLGRPFTVITDCNSLKASRNKKELLPRVHRWWAYLQSFDFTIEYRKGERIPHVDYLSRNPVTLNISNVQNYSEWLEVEQNNDPETKGIIESIQQGTIDKNIASGYEIQNGLLYRKVSINNKMKKLLFVPKGYQWHIIQIYHDALKHFGWEKTLSKIREQFWFPHMTKRIRKYVNNCLTCKINKSQSGSQQIALHPIDKSPIPFHTVHMDTTGKLSGSRPTKQYAVVFIDAFTKFVFMRPVANLTAAATVNCLKNLIYTFGTPKRIICDQAASYTGKEFSSFCEHWSIELHFIASGVSRANGQVERVMKVLTNCFTIVENTSKRSWKDAVGEVQLAINSTFSKTTGHTPFQLLMGCDQSPPAISALINDVERLDLDICRQESKLRMDELSDTRKAAFDKTKANIVPFKLGDVVLVKQDPRVINKLDSKFRGPCVITEVKDNDRYTVRVHKTGNELYVSHDNLRLVNSDMGRELADSLDTSEEN</sequence>
<dbReference type="InterPro" id="IPR001969">
    <property type="entry name" value="Aspartic_peptidase_AS"/>
</dbReference>
<comment type="function">
    <text evidence="2">The aspartyl protease (PR) mediates the proteolytic cleavages of the Gag and Gag-Pol polyproteins after assembly of the VLP.</text>
</comment>
<keyword evidence="43" id="KW-1185">Reference proteome</keyword>
<protein>
    <recommendedName>
        <fullName evidence="5">RNA-directed DNA polymerase</fullName>
        <ecNumber evidence="5">2.7.7.49</ecNumber>
    </recommendedName>
    <alternativeName>
        <fullName evidence="36">Gag3-Pol3</fullName>
    </alternativeName>
</protein>
<keyword evidence="19" id="KW-0862">Zinc</keyword>
<evidence type="ECO:0000256" key="19">
    <source>
        <dbReference type="ARBA" id="ARBA00022833"/>
    </source>
</evidence>
<dbReference type="GO" id="GO:0006508">
    <property type="term" value="P:proteolysis"/>
    <property type="evidence" value="ECO:0007669"/>
    <property type="project" value="UniProtKB-KW"/>
</dbReference>
<dbReference type="GO" id="GO:0003677">
    <property type="term" value="F:DNA binding"/>
    <property type="evidence" value="ECO:0007669"/>
    <property type="project" value="UniProtKB-KW"/>
</dbReference>
<dbReference type="CDD" id="cd01647">
    <property type="entry name" value="RT_LTR"/>
    <property type="match status" value="1"/>
</dbReference>
<feature type="region of interest" description="Disordered" evidence="38">
    <location>
        <begin position="310"/>
        <end position="337"/>
    </location>
</feature>
<keyword evidence="27" id="KW-0238">DNA-binding</keyword>
<evidence type="ECO:0000256" key="17">
    <source>
        <dbReference type="ARBA" id="ARBA00022771"/>
    </source>
</evidence>
<evidence type="ECO:0000256" key="15">
    <source>
        <dbReference type="ARBA" id="ARBA00022758"/>
    </source>
</evidence>
<reference evidence="42" key="1">
    <citation type="journal article" date="2016" name="Insect Biochem. Mol. Biol.">
        <title>Multifaceted biological insights from a draft genome sequence of the tobacco hornworm moth, Manduca sexta.</title>
        <authorList>
            <person name="Kanost M.R."/>
            <person name="Arrese E.L."/>
            <person name="Cao X."/>
            <person name="Chen Y.R."/>
            <person name="Chellapilla S."/>
            <person name="Goldsmith M.R."/>
            <person name="Grosse-Wilde E."/>
            <person name="Heckel D.G."/>
            <person name="Herndon N."/>
            <person name="Jiang H."/>
            <person name="Papanicolaou A."/>
            <person name="Qu J."/>
            <person name="Soulages J.L."/>
            <person name="Vogel H."/>
            <person name="Walters J."/>
            <person name="Waterhouse R.M."/>
            <person name="Ahn S.J."/>
            <person name="Almeida F.C."/>
            <person name="An C."/>
            <person name="Aqrawi P."/>
            <person name="Bretschneider A."/>
            <person name="Bryant W.B."/>
            <person name="Bucks S."/>
            <person name="Chao H."/>
            <person name="Chevignon G."/>
            <person name="Christen J.M."/>
            <person name="Clarke D.F."/>
            <person name="Dittmer N.T."/>
            <person name="Ferguson L.C.F."/>
            <person name="Garavelou S."/>
            <person name="Gordon K.H.J."/>
            <person name="Gunaratna R.T."/>
            <person name="Han Y."/>
            <person name="Hauser F."/>
            <person name="He Y."/>
            <person name="Heidel-Fischer H."/>
            <person name="Hirsh A."/>
            <person name="Hu Y."/>
            <person name="Jiang H."/>
            <person name="Kalra D."/>
            <person name="Klinner C."/>
            <person name="Konig C."/>
            <person name="Kovar C."/>
            <person name="Kroll A.R."/>
            <person name="Kuwar S.S."/>
            <person name="Lee S.L."/>
            <person name="Lehman R."/>
            <person name="Li K."/>
            <person name="Li Z."/>
            <person name="Liang H."/>
            <person name="Lovelace S."/>
            <person name="Lu Z."/>
            <person name="Mansfield J.H."/>
            <person name="McCulloch K.J."/>
            <person name="Mathew T."/>
            <person name="Morton B."/>
            <person name="Muzny D.M."/>
            <person name="Neunemann D."/>
            <person name="Ongeri F."/>
            <person name="Pauchet Y."/>
            <person name="Pu L.L."/>
            <person name="Pyrousis I."/>
            <person name="Rao X.J."/>
            <person name="Redding A."/>
            <person name="Roesel C."/>
            <person name="Sanchez-Gracia A."/>
            <person name="Schaack S."/>
            <person name="Shukla A."/>
            <person name="Tetreau G."/>
            <person name="Wang Y."/>
            <person name="Xiong G.H."/>
            <person name="Traut W."/>
            <person name="Walsh T.K."/>
            <person name="Worley K.C."/>
            <person name="Wu D."/>
            <person name="Wu W."/>
            <person name="Wu Y.Q."/>
            <person name="Zhang X."/>
            <person name="Zou Z."/>
            <person name="Zucker H."/>
            <person name="Briscoe A.D."/>
            <person name="Burmester T."/>
            <person name="Clem R.J."/>
            <person name="Feyereisen R."/>
            <person name="Grimmelikhuijzen C.J.P."/>
            <person name="Hamodrakas S.J."/>
            <person name="Hansson B.S."/>
            <person name="Huguet E."/>
            <person name="Jermiin L.S."/>
            <person name="Lan Q."/>
            <person name="Lehman H.K."/>
            <person name="Lorenzen M."/>
            <person name="Merzendorfer H."/>
            <person name="Michalopoulos I."/>
            <person name="Morton D.B."/>
            <person name="Muthukrishnan S."/>
            <person name="Oakeshott J.G."/>
            <person name="Palmer W."/>
            <person name="Park Y."/>
            <person name="Passarelli A.L."/>
            <person name="Rozas J."/>
            <person name="Schwartz L.M."/>
            <person name="Smith W."/>
            <person name="Southgate A."/>
            <person name="Vilcinskas A."/>
            <person name="Vogt R."/>
            <person name="Wang P."/>
            <person name="Werren J."/>
            <person name="Yu X.Q."/>
            <person name="Zhou J.J."/>
            <person name="Brown S.J."/>
            <person name="Scherer S.E."/>
            <person name="Richards S."/>
            <person name="Blissard G.W."/>
        </authorList>
    </citation>
    <scope>NUCLEOTIDE SEQUENCE</scope>
</reference>
<evidence type="ECO:0000256" key="14">
    <source>
        <dbReference type="ARBA" id="ARBA00022750"/>
    </source>
</evidence>
<keyword evidence="30" id="KW-0511">Multifunctional enzyme</keyword>
<dbReference type="PROSITE" id="PS50994">
    <property type="entry name" value="INTEGRASE"/>
    <property type="match status" value="1"/>
</dbReference>
<dbReference type="PROSITE" id="PS00141">
    <property type="entry name" value="ASP_PROTEASE"/>
    <property type="match status" value="1"/>
</dbReference>
<dbReference type="GO" id="GO:0006310">
    <property type="term" value="P:DNA recombination"/>
    <property type="evidence" value="ECO:0007669"/>
    <property type="project" value="UniProtKB-KW"/>
</dbReference>
<evidence type="ECO:0000256" key="8">
    <source>
        <dbReference type="ARBA" id="ARBA00022670"/>
    </source>
</evidence>
<keyword evidence="9" id="KW-0808">Transferase</keyword>
<evidence type="ECO:0000259" key="41">
    <source>
        <dbReference type="PROSITE" id="PS50994"/>
    </source>
</evidence>
<comment type="catalytic activity">
    <reaction evidence="1">
        <text>Endonucleolytic cleavage to 5'-phosphomonoester.</text>
        <dbReference type="EC" id="3.1.26.4"/>
    </reaction>
</comment>
<dbReference type="GO" id="GO:0003723">
    <property type="term" value="F:RNA binding"/>
    <property type="evidence" value="ECO:0007669"/>
    <property type="project" value="UniProtKB-KW"/>
</dbReference>
<reference evidence="42" key="2">
    <citation type="submission" date="2020-12" db="EMBL/GenBank/DDBJ databases">
        <authorList>
            <person name="Kanost M."/>
        </authorList>
    </citation>
    <scope>NUCLEOTIDE SEQUENCE</scope>
</reference>
<accession>A0A921ZBZ2</accession>
<evidence type="ECO:0000256" key="7">
    <source>
        <dbReference type="ARBA" id="ARBA00022612"/>
    </source>
</evidence>
<dbReference type="SMART" id="SM00343">
    <property type="entry name" value="ZnF_C2HC"/>
    <property type="match status" value="2"/>
</dbReference>
<dbReference type="CDD" id="cd09274">
    <property type="entry name" value="RNase_HI_RT_Ty3"/>
    <property type="match status" value="1"/>
</dbReference>
<evidence type="ECO:0000256" key="22">
    <source>
        <dbReference type="ARBA" id="ARBA00022884"/>
    </source>
</evidence>
<keyword evidence="15" id="KW-0688">Ribosomal frameshifting</keyword>
<dbReference type="GO" id="GO:0005737">
    <property type="term" value="C:cytoplasm"/>
    <property type="evidence" value="ECO:0007669"/>
    <property type="project" value="UniProtKB-SubCell"/>
</dbReference>
<dbReference type="PROSITE" id="PS50158">
    <property type="entry name" value="ZF_CCHC"/>
    <property type="match status" value="1"/>
</dbReference>
<dbReference type="FunFam" id="3.10.10.10:FF:000007">
    <property type="entry name" value="Retrovirus-related Pol polyprotein from transposon 17.6-like Protein"/>
    <property type="match status" value="1"/>
</dbReference>
<dbReference type="InterPro" id="IPR041373">
    <property type="entry name" value="RT_RNaseH"/>
</dbReference>
<dbReference type="GO" id="GO:0004523">
    <property type="term" value="F:RNA-DNA hybrid ribonuclease activity"/>
    <property type="evidence" value="ECO:0007669"/>
    <property type="project" value="UniProtKB-EC"/>
</dbReference>
<keyword evidence="28" id="KW-0233">DNA recombination</keyword>
<evidence type="ECO:0000256" key="31">
    <source>
        <dbReference type="ARBA" id="ARBA00025590"/>
    </source>
</evidence>
<comment type="subcellular location">
    <subcellularLocation>
        <location evidence="4">Cytoplasm</location>
    </subcellularLocation>
    <subcellularLocation>
        <location evidence="3">Nucleus</location>
    </subcellularLocation>
</comment>
<evidence type="ECO:0000256" key="2">
    <source>
        <dbReference type="ARBA" id="ARBA00002180"/>
    </source>
</evidence>
<comment type="caution">
    <text evidence="42">The sequence shown here is derived from an EMBL/GenBank/DDBJ whole genome shotgun (WGS) entry which is preliminary data.</text>
</comment>
<evidence type="ECO:0000256" key="5">
    <source>
        <dbReference type="ARBA" id="ARBA00012493"/>
    </source>
</evidence>
<dbReference type="Pfam" id="PF00665">
    <property type="entry name" value="rve"/>
    <property type="match status" value="1"/>
</dbReference>
<comment type="subunit">
    <text evidence="35">The protease is a homodimer, whose active site consists of two apposed aspartic acid residues.</text>
</comment>
<dbReference type="GO" id="GO:0008270">
    <property type="term" value="F:zinc ion binding"/>
    <property type="evidence" value="ECO:0007669"/>
    <property type="project" value="UniProtKB-KW"/>
</dbReference>
<name>A0A921ZBZ2_MANSE</name>
<keyword evidence="6" id="KW-0963">Cytoplasm</keyword>
<dbReference type="EC" id="2.7.7.49" evidence="5"/>
<keyword evidence="8" id="KW-0645">Protease</keyword>
<comment type="function">
    <text evidence="31">Reverse transcriptase/ribonuclease H (RT) is a multifunctional enzyme that catalyzes the conversion of the retro-elements RNA genome into dsDNA within the VLP. The enzyme displays a DNA polymerase activity that can copy either DNA or RNA templates, and a ribonuclease H (RNase H) activity that cleaves the RNA strand of RNA-DNA heteroduplexes during plus-strand synthesis and hydrolyzes RNA primers. The conversion leads to a linear dsDNA copy of the retrotransposon that includes long terminal repeats (LTRs) at both ends.</text>
</comment>
<evidence type="ECO:0000256" key="33">
    <source>
        <dbReference type="ARBA" id="ARBA00055265"/>
    </source>
</evidence>
<evidence type="ECO:0000256" key="10">
    <source>
        <dbReference type="ARBA" id="ARBA00022695"/>
    </source>
</evidence>
<evidence type="ECO:0000256" key="1">
    <source>
        <dbReference type="ARBA" id="ARBA00000077"/>
    </source>
</evidence>
<dbReference type="InterPro" id="IPR050951">
    <property type="entry name" value="Retrovirus_Pol_polyprotein"/>
</dbReference>
<evidence type="ECO:0000256" key="9">
    <source>
        <dbReference type="ARBA" id="ARBA00022679"/>
    </source>
</evidence>
<feature type="region of interest" description="Disordered" evidence="38">
    <location>
        <begin position="1"/>
        <end position="33"/>
    </location>
</feature>
<keyword evidence="10" id="KW-0548">Nucleotidyltransferase</keyword>
<evidence type="ECO:0000256" key="18">
    <source>
        <dbReference type="ARBA" id="ARBA00022801"/>
    </source>
</evidence>
<evidence type="ECO:0000256" key="12">
    <source>
        <dbReference type="ARBA" id="ARBA00022723"/>
    </source>
</evidence>
<dbReference type="GO" id="GO:0005524">
    <property type="term" value="F:ATP binding"/>
    <property type="evidence" value="ECO:0007669"/>
    <property type="project" value="UniProtKB-KW"/>
</dbReference>
<feature type="compositionally biased region" description="Polar residues" evidence="38">
    <location>
        <begin position="24"/>
        <end position="33"/>
    </location>
</feature>
<dbReference type="GO" id="GO:0004190">
    <property type="term" value="F:aspartic-type endopeptidase activity"/>
    <property type="evidence" value="ECO:0007669"/>
    <property type="project" value="UniProtKB-KW"/>
</dbReference>
<keyword evidence="12" id="KW-0479">Metal-binding</keyword>
<keyword evidence="24" id="KW-0695">RNA-directed DNA polymerase</keyword>
<evidence type="ECO:0000256" key="20">
    <source>
        <dbReference type="ARBA" id="ARBA00022840"/>
    </source>
</evidence>
<keyword evidence="26" id="KW-0917">Virion maturation</keyword>
<dbReference type="InterPro" id="IPR041588">
    <property type="entry name" value="Integrase_H2C2"/>
</dbReference>
<evidence type="ECO:0000256" key="37">
    <source>
        <dbReference type="PROSITE-ProRule" id="PRU00047"/>
    </source>
</evidence>
<dbReference type="Pfam" id="PF17921">
    <property type="entry name" value="Integrase_H2C2"/>
    <property type="match status" value="1"/>
</dbReference>
<evidence type="ECO:0000259" key="40">
    <source>
        <dbReference type="PROSITE" id="PS50878"/>
    </source>
</evidence>
<evidence type="ECO:0000256" key="25">
    <source>
        <dbReference type="ARBA" id="ARBA00022932"/>
    </source>
</evidence>
<evidence type="ECO:0000256" key="6">
    <source>
        <dbReference type="ARBA" id="ARBA00022490"/>
    </source>
</evidence>
<evidence type="ECO:0000256" key="28">
    <source>
        <dbReference type="ARBA" id="ARBA00023172"/>
    </source>
</evidence>
<dbReference type="PROSITE" id="PS50878">
    <property type="entry name" value="RT_POL"/>
    <property type="match status" value="1"/>
</dbReference>
<keyword evidence="11" id="KW-0540">Nuclease</keyword>
<evidence type="ECO:0000256" key="27">
    <source>
        <dbReference type="ARBA" id="ARBA00023125"/>
    </source>
</evidence>
<keyword evidence="29" id="KW-0539">Nucleus</keyword>
<dbReference type="GO" id="GO:0003964">
    <property type="term" value="F:RNA-directed DNA polymerase activity"/>
    <property type="evidence" value="ECO:0007669"/>
    <property type="project" value="UniProtKB-KW"/>
</dbReference>
<dbReference type="GO" id="GO:0003887">
    <property type="term" value="F:DNA-directed DNA polymerase activity"/>
    <property type="evidence" value="ECO:0007669"/>
    <property type="project" value="UniProtKB-KW"/>
</dbReference>
<feature type="compositionally biased region" description="Polar residues" evidence="38">
    <location>
        <begin position="314"/>
        <end position="332"/>
    </location>
</feature>
<feature type="domain" description="Integrase catalytic" evidence="41">
    <location>
        <begin position="1110"/>
        <end position="1268"/>
    </location>
</feature>
<evidence type="ECO:0000256" key="29">
    <source>
        <dbReference type="ARBA" id="ARBA00023242"/>
    </source>
</evidence>
<evidence type="ECO:0000256" key="3">
    <source>
        <dbReference type="ARBA" id="ARBA00004123"/>
    </source>
</evidence>
<keyword evidence="17 37" id="KW-0863">Zinc-finger</keyword>
<evidence type="ECO:0000256" key="23">
    <source>
        <dbReference type="ARBA" id="ARBA00022908"/>
    </source>
</evidence>
<evidence type="ECO:0000313" key="43">
    <source>
        <dbReference type="Proteomes" id="UP000791440"/>
    </source>
</evidence>
<keyword evidence="16" id="KW-0255">Endonuclease</keyword>
<feature type="domain" description="CCHC-type" evidence="39">
    <location>
        <begin position="297"/>
        <end position="314"/>
    </location>
</feature>
<evidence type="ECO:0000256" key="35">
    <source>
        <dbReference type="ARBA" id="ARBA00063849"/>
    </source>
</evidence>
<evidence type="ECO:0000313" key="42">
    <source>
        <dbReference type="EMBL" id="KAG6455158.1"/>
    </source>
</evidence>
<keyword evidence="22" id="KW-0694">RNA-binding</keyword>
<dbReference type="InterPro" id="IPR000477">
    <property type="entry name" value="RT_dom"/>
</dbReference>
<keyword evidence="18" id="KW-0378">Hydrolase</keyword>
<dbReference type="Proteomes" id="UP000791440">
    <property type="component" value="Unassembled WGS sequence"/>
</dbReference>
<keyword evidence="7" id="KW-1188">Viral release from host cell</keyword>
<dbReference type="FunFam" id="1.10.340.70:FF:000001">
    <property type="entry name" value="Retrovirus-related Pol polyprotein from transposon gypsy-like Protein"/>
    <property type="match status" value="1"/>
</dbReference>
<dbReference type="PANTHER" id="PTHR37984">
    <property type="entry name" value="PROTEIN CBG26694"/>
    <property type="match status" value="1"/>
</dbReference>
<dbReference type="FunFam" id="3.30.70.270:FF:000026">
    <property type="entry name" value="Transposon Ty3-G Gag-Pol polyprotein"/>
    <property type="match status" value="1"/>
</dbReference>
<proteinExistence type="predicted"/>
<comment type="function">
    <text evidence="32">Integrase (IN) targets the VLP to the nucleus, where a subparticle preintegration complex (PIC) containing at least integrase and the newly synthesized dsDNA copy of the retrotransposon must transit the nuclear membrane. Once in the nucleus, integrase performs the integration of the dsDNA into the host genome.</text>
</comment>
<evidence type="ECO:0000256" key="21">
    <source>
        <dbReference type="ARBA" id="ARBA00022842"/>
    </source>
</evidence>
<evidence type="ECO:0000256" key="38">
    <source>
        <dbReference type="SAM" id="MobiDB-lite"/>
    </source>
</evidence>
<dbReference type="CDD" id="cd00303">
    <property type="entry name" value="retropepsin_like"/>
    <property type="match status" value="1"/>
</dbReference>
<evidence type="ECO:0000256" key="30">
    <source>
        <dbReference type="ARBA" id="ARBA00023268"/>
    </source>
</evidence>
<dbReference type="EMBL" id="JH668484">
    <property type="protein sequence ID" value="KAG6455158.1"/>
    <property type="molecule type" value="Genomic_DNA"/>
</dbReference>
<dbReference type="PANTHER" id="PTHR37984:SF5">
    <property type="entry name" value="PROTEIN NYNRIN-LIKE"/>
    <property type="match status" value="1"/>
</dbReference>
<comment type="function">
    <text evidence="33">Nucleocapsid protein p11 (NC) forms the nucleocore that coats the retro-elements dimeric RNA. Binds these RNAs through its zinc fingers. Promotes primer tRNA(i)-Met annealing to the multipartite primer-binding site (PBS), dimerization of Ty3 RNA and initiation of reverse transcription.</text>
</comment>
<keyword evidence="14" id="KW-0064">Aspartyl protease</keyword>
<evidence type="ECO:0000256" key="26">
    <source>
        <dbReference type="ARBA" id="ARBA00023113"/>
    </source>
</evidence>
<evidence type="ECO:0000256" key="24">
    <source>
        <dbReference type="ARBA" id="ARBA00022918"/>
    </source>
</evidence>